<accession>C7N3F6</accession>
<organism evidence="2 3">
    <name type="scientific">Slackia heliotrinireducens (strain ATCC 29202 / DSM 20476 / NCTC 11029 / RHS 1)</name>
    <name type="common">Peptococcus heliotrinreducens</name>
    <dbReference type="NCBI Taxonomy" id="471855"/>
    <lineage>
        <taxon>Bacteria</taxon>
        <taxon>Bacillati</taxon>
        <taxon>Actinomycetota</taxon>
        <taxon>Coriobacteriia</taxon>
        <taxon>Eggerthellales</taxon>
        <taxon>Eggerthellaceae</taxon>
        <taxon>Slackia</taxon>
    </lineage>
</organism>
<dbReference type="InterPro" id="IPR037284">
    <property type="entry name" value="SUF_FeS_clus_asmbl_SufBD_sf"/>
</dbReference>
<evidence type="ECO:0000313" key="3">
    <source>
        <dbReference type="Proteomes" id="UP000002026"/>
    </source>
</evidence>
<evidence type="ECO:0000313" key="2">
    <source>
        <dbReference type="EMBL" id="ACV23679.1"/>
    </source>
</evidence>
<feature type="domain" description="SUF system FeS cluster assembly SufBD core" evidence="1">
    <location>
        <begin position="156"/>
        <end position="379"/>
    </location>
</feature>
<reference evidence="2 3" key="1">
    <citation type="journal article" date="2009" name="Stand. Genomic Sci.">
        <title>Complete genome sequence of Slackia heliotrinireducens type strain (RHS 1).</title>
        <authorList>
            <person name="Pukall R."/>
            <person name="Lapidus A."/>
            <person name="Nolan M."/>
            <person name="Copeland A."/>
            <person name="Glavina Del Rio T."/>
            <person name="Lucas S."/>
            <person name="Chen F."/>
            <person name="Tice H."/>
            <person name="Cheng J.F."/>
            <person name="Chertkov O."/>
            <person name="Bruce D."/>
            <person name="Goodwin L."/>
            <person name="Kuske C."/>
            <person name="Brettin T."/>
            <person name="Detter J.C."/>
            <person name="Han C."/>
            <person name="Pitluck S."/>
            <person name="Pati A."/>
            <person name="Mavrommatis K."/>
            <person name="Ivanova N."/>
            <person name="Ovchinnikova G."/>
            <person name="Chen A."/>
            <person name="Palaniappan K."/>
            <person name="Schneider S."/>
            <person name="Rohde M."/>
            <person name="Chain P."/>
            <person name="D'haeseleer P."/>
            <person name="Goker M."/>
            <person name="Bristow J."/>
            <person name="Eisen J.A."/>
            <person name="Markowitz V."/>
            <person name="Kyrpides N.C."/>
            <person name="Klenk H.P."/>
            <person name="Hugenholtz P."/>
        </authorList>
    </citation>
    <scope>NUCLEOTIDE SEQUENCE [LARGE SCALE GENOMIC DNA]</scope>
    <source>
        <strain evidence="3">ATCC 29202 / DSM 20476 / NCTC 11029 / RHS 1</strain>
    </source>
</reference>
<dbReference type="KEGG" id="shi:Shel_26800"/>
<evidence type="ECO:0000259" key="1">
    <source>
        <dbReference type="Pfam" id="PF01458"/>
    </source>
</evidence>
<dbReference type="SUPFAM" id="SSF101960">
    <property type="entry name" value="Stabilizer of iron transporter SufD"/>
    <property type="match status" value="1"/>
</dbReference>
<dbReference type="PANTHER" id="PTHR43575">
    <property type="entry name" value="PROTEIN ABCI7, CHLOROPLASTIC"/>
    <property type="match status" value="1"/>
</dbReference>
<dbReference type="Proteomes" id="UP000002026">
    <property type="component" value="Chromosome"/>
</dbReference>
<dbReference type="Pfam" id="PF01458">
    <property type="entry name" value="SUFBD_core"/>
    <property type="match status" value="1"/>
</dbReference>
<gene>
    <name evidence="2" type="ordered locus">Shel_26800</name>
</gene>
<dbReference type="EMBL" id="CP001684">
    <property type="protein sequence ID" value="ACV23679.1"/>
    <property type="molecule type" value="Genomic_DNA"/>
</dbReference>
<protein>
    <submittedName>
        <fullName evidence="2">ABC-type transport system involved in Fe-S cluster assembly, permease component</fullName>
    </submittedName>
</protein>
<dbReference type="STRING" id="471855.Shel_26800"/>
<dbReference type="GO" id="GO:0016226">
    <property type="term" value="P:iron-sulfur cluster assembly"/>
    <property type="evidence" value="ECO:0007669"/>
    <property type="project" value="InterPro"/>
</dbReference>
<dbReference type="InterPro" id="IPR055346">
    <property type="entry name" value="Fe-S_cluster_assembly_SufBD"/>
</dbReference>
<dbReference type="AlphaFoldDB" id="C7N3F6"/>
<dbReference type="eggNOG" id="COG0719">
    <property type="taxonomic scope" value="Bacteria"/>
</dbReference>
<dbReference type="RefSeq" id="WP_012799776.1">
    <property type="nucleotide sequence ID" value="NC_013165.1"/>
</dbReference>
<name>C7N3F6_SLAHD</name>
<proteinExistence type="predicted"/>
<keyword evidence="3" id="KW-1185">Reference proteome</keyword>
<dbReference type="PANTHER" id="PTHR43575:SF1">
    <property type="entry name" value="PROTEIN ABCI7, CHLOROPLASTIC"/>
    <property type="match status" value="1"/>
</dbReference>
<dbReference type="HOGENOM" id="CLU_026231_2_1_11"/>
<sequence>MDAITLQHVNAMPAPTWHRLKMNDTDVELPEGLEQVCSVAMDVDAALIADEGAFELAMGEMQERFEAALAAAGPRVPLAGKPATSLDDTAYSNYQIAAAAAEAEEDVAATFETGMGNDTHAFLLEAAGAPTVIATQPGQTGAKATLHIDGIDGALNAAAIDVVAAPDSEIDVVIAFDTPEAGTGAIGATLRVFAGARSRVGITTVQTVDNDWITMDDEGYMVDDDARVEVVHTVLAGKNAYVGMAGDLRGKQADIDVQTHYLGHDENEIDFNYVLRHHGVRTTCELNAQGVLADASYKNLRGTIDLIKGAKGAVGHEVETVLITDDRAHNLTVPIILCSEDDVQGNHGATIGHIQPEQLFYLGSRGLSPEQAEDMFIRAQLERAAIYATDDQIAAGVARLGKALLGEFEEIGE</sequence>
<dbReference type="InterPro" id="IPR000825">
    <property type="entry name" value="SUF_FeS_clus_asmbl_SufBD_core"/>
</dbReference>